<dbReference type="PANTHER" id="PTHR11076">
    <property type="entry name" value="DNA REPAIR POLYMERASE UMUC / TRANSFERASE FAMILY MEMBER"/>
    <property type="match status" value="1"/>
</dbReference>
<dbReference type="InterPro" id="IPR043128">
    <property type="entry name" value="Rev_trsase/Diguanyl_cyclase"/>
</dbReference>
<dbReference type="InterPro" id="IPR001126">
    <property type="entry name" value="UmuC"/>
</dbReference>
<dbReference type="GO" id="GO:0042276">
    <property type="term" value="P:error-prone translesion synthesis"/>
    <property type="evidence" value="ECO:0007669"/>
    <property type="project" value="TreeGrafter"/>
</dbReference>
<feature type="region of interest" description="Disordered" evidence="2">
    <location>
        <begin position="579"/>
        <end position="609"/>
    </location>
</feature>
<dbReference type="Pfam" id="PF01663">
    <property type="entry name" value="Phosphodiest"/>
    <property type="match status" value="1"/>
</dbReference>
<dbReference type="PROSITE" id="PS50173">
    <property type="entry name" value="UMUC"/>
    <property type="match status" value="1"/>
</dbReference>
<comment type="caution">
    <text evidence="4">The sequence shown here is derived from an EMBL/GenBank/DDBJ whole genome shotgun (WGS) entry which is preliminary data.</text>
</comment>
<dbReference type="GO" id="GO:0006281">
    <property type="term" value="P:DNA repair"/>
    <property type="evidence" value="ECO:0007669"/>
    <property type="project" value="InterPro"/>
</dbReference>
<accession>T0YGW2</accession>
<dbReference type="InterPro" id="IPR017961">
    <property type="entry name" value="DNA_pol_Y-fam_little_finger"/>
</dbReference>
<dbReference type="EMBL" id="AUZY01011415">
    <property type="protein sequence ID" value="EQD34691.1"/>
    <property type="molecule type" value="Genomic_DNA"/>
</dbReference>
<organism evidence="4">
    <name type="scientific">mine drainage metagenome</name>
    <dbReference type="NCBI Taxonomy" id="410659"/>
    <lineage>
        <taxon>unclassified sequences</taxon>
        <taxon>metagenomes</taxon>
        <taxon>ecological metagenomes</taxon>
    </lineage>
</organism>
<evidence type="ECO:0000313" key="4">
    <source>
        <dbReference type="EMBL" id="EQD34691.1"/>
    </source>
</evidence>
<dbReference type="InterPro" id="IPR017850">
    <property type="entry name" value="Alkaline_phosphatase_core_sf"/>
</dbReference>
<dbReference type="AlphaFoldDB" id="T0YGW2"/>
<keyword evidence="4" id="KW-0808">Transferase</keyword>
<dbReference type="InterPro" id="IPR043502">
    <property type="entry name" value="DNA/RNA_pol_sf"/>
</dbReference>
<name>T0YGW2_9ZZZZ</name>
<dbReference type="SUPFAM" id="SSF56672">
    <property type="entry name" value="DNA/RNA polymerases"/>
    <property type="match status" value="1"/>
</dbReference>
<dbReference type="SUPFAM" id="SSF100879">
    <property type="entry name" value="Lesion bypass DNA polymerase (Y-family), little finger domain"/>
    <property type="match status" value="1"/>
</dbReference>
<dbReference type="InterPro" id="IPR050116">
    <property type="entry name" value="DNA_polymerase-Y"/>
</dbReference>
<dbReference type="GO" id="GO:0003684">
    <property type="term" value="F:damaged DNA binding"/>
    <property type="evidence" value="ECO:0007669"/>
    <property type="project" value="InterPro"/>
</dbReference>
<dbReference type="InterPro" id="IPR002591">
    <property type="entry name" value="Phosphodiest/P_Trfase"/>
</dbReference>
<dbReference type="Gene3D" id="3.40.720.10">
    <property type="entry name" value="Alkaline Phosphatase, subunit A"/>
    <property type="match status" value="1"/>
</dbReference>
<feature type="non-terminal residue" evidence="4">
    <location>
        <position position="609"/>
    </location>
</feature>
<dbReference type="SUPFAM" id="SSF53649">
    <property type="entry name" value="Alkaline phosphatase-like"/>
    <property type="match status" value="1"/>
</dbReference>
<dbReference type="GO" id="GO:0003887">
    <property type="term" value="F:DNA-directed DNA polymerase activity"/>
    <property type="evidence" value="ECO:0007669"/>
    <property type="project" value="TreeGrafter"/>
</dbReference>
<reference evidence="4" key="2">
    <citation type="journal article" date="2014" name="ISME J.">
        <title>Microbial stratification in low pH oxic and suboxic macroscopic growths along an acid mine drainage.</title>
        <authorList>
            <person name="Mendez-Garcia C."/>
            <person name="Mesa V."/>
            <person name="Sprenger R.R."/>
            <person name="Richter M."/>
            <person name="Diez M.S."/>
            <person name="Solano J."/>
            <person name="Bargiela R."/>
            <person name="Golyshina O.V."/>
            <person name="Manteca A."/>
            <person name="Ramos J.L."/>
            <person name="Gallego J.R."/>
            <person name="Llorente I."/>
            <person name="Martins Dos Santos V.A."/>
            <person name="Jensen O.N."/>
            <person name="Pelaez A.I."/>
            <person name="Sanchez J."/>
            <person name="Ferrer M."/>
        </authorList>
    </citation>
    <scope>NUCLEOTIDE SEQUENCE</scope>
</reference>
<feature type="region of interest" description="Disordered" evidence="2">
    <location>
        <begin position="236"/>
        <end position="281"/>
    </location>
</feature>
<gene>
    <name evidence="4" type="ORF">B1B_17094</name>
</gene>
<evidence type="ECO:0000256" key="1">
    <source>
        <dbReference type="ARBA" id="ARBA00010945"/>
    </source>
</evidence>
<proteinExistence type="inferred from homology"/>
<evidence type="ECO:0000259" key="3">
    <source>
        <dbReference type="PROSITE" id="PS50173"/>
    </source>
</evidence>
<dbReference type="InterPro" id="IPR036775">
    <property type="entry name" value="DNA_pol_Y-fam_lit_finger_sf"/>
</dbReference>
<evidence type="ECO:0000256" key="2">
    <source>
        <dbReference type="SAM" id="MobiDB-lite"/>
    </source>
</evidence>
<dbReference type="Pfam" id="PF11799">
    <property type="entry name" value="IMS_C"/>
    <property type="match status" value="1"/>
</dbReference>
<feature type="region of interest" description="Disordered" evidence="2">
    <location>
        <begin position="101"/>
        <end position="120"/>
    </location>
</feature>
<reference evidence="4" key="1">
    <citation type="submission" date="2013-08" db="EMBL/GenBank/DDBJ databases">
        <authorList>
            <person name="Mendez C."/>
            <person name="Richter M."/>
            <person name="Ferrer M."/>
            <person name="Sanchez J."/>
        </authorList>
    </citation>
    <scope>NUCLEOTIDE SEQUENCE</scope>
</reference>
<dbReference type="Gene3D" id="3.30.1490.100">
    <property type="entry name" value="DNA polymerase, Y-family, little finger domain"/>
    <property type="match status" value="1"/>
</dbReference>
<dbReference type="EC" id="2.-.-.-" evidence="4"/>
<dbReference type="Pfam" id="PF11798">
    <property type="entry name" value="IMS_HHH"/>
    <property type="match status" value="1"/>
</dbReference>
<protein>
    <submittedName>
        <fullName evidence="4">DNA-repair protein, UmuC-like domain protein</fullName>
        <ecNumber evidence="4">2.-.-.-</ecNumber>
    </submittedName>
</protein>
<dbReference type="PANTHER" id="PTHR11076:SF33">
    <property type="entry name" value="DNA POLYMERASE KAPPA"/>
    <property type="match status" value="1"/>
</dbReference>
<dbReference type="InterPro" id="IPR024728">
    <property type="entry name" value="PolY_HhH_motif"/>
</dbReference>
<feature type="non-terminal residue" evidence="4">
    <location>
        <position position="1"/>
    </location>
</feature>
<comment type="similarity">
    <text evidence="1">Belongs to the DNA polymerase type-Y family.</text>
</comment>
<sequence>AEILERSLLPCSVGIAPNLTLAKMASDRAKPGGVVVVLLEEVPEFLAPLPVRSVPGVGPVTERALLARQVRTIRELTLLSPRELKTLLGSSNPDIVRMARGESTESPWPEEEGPHSVGSMSTFDVDTEDADALSRELRSLATRVAEEVKRRGLRFRTVTLRVRYEDFSQVQRSQTLPRPTDAFDALRRVGEGLLGELLRERRGSPAPLGPAPVLRVPRRIRTLSLTVQGLREVPAGERPLEGFLPGPPLARGTPPTTRREHKDPPGLPQDGGPLNPDPLPLLPECETLVSELSRPRVQGRFPAPAYGGASLPNLAVSAYLHAGGKPFPGMLPPLDARHGPRPDPEGTTQVVFLVDSFGWKMFLDLLREPPGETGRKVASGLARFTRPITSVFPPTTSSALLSLSTGTAPGTHGIVGYTEYFPGWGAILNTLKLSPPWAKVPDLAAGKRFTAADWVPVPSLFTRRTGSVALTKAEFQGSAFTRVLYDGAEFVGYLGLSDLVHQLLRVLGAPAERRPPLVWVYWDLLDSVNHVYGPEPRFAQEELTHLLLALASVARQLPSATGRKIHLWITGDHGQVPVRPEGSHAVHETPPSSDCWTARRPASAGRPSS</sequence>
<dbReference type="Gene3D" id="3.30.70.270">
    <property type="match status" value="1"/>
</dbReference>
<dbReference type="Gene3D" id="1.10.150.20">
    <property type="entry name" value="5' to 3' exonuclease, C-terminal subdomain"/>
    <property type="match status" value="1"/>
</dbReference>
<feature type="domain" description="UmuC" evidence="3">
    <location>
        <begin position="1"/>
        <end position="58"/>
    </location>
</feature>